<dbReference type="KEGG" id="bnm:BALAC2494_00046"/>
<evidence type="ECO:0000313" key="10">
    <source>
        <dbReference type="EMBL" id="AEK30663.1"/>
    </source>
</evidence>
<keyword evidence="5" id="KW-0131">Cell cycle</keyword>
<feature type="compositionally biased region" description="Low complexity" evidence="6">
    <location>
        <begin position="83"/>
        <end position="93"/>
    </location>
</feature>
<evidence type="ECO:0000256" key="3">
    <source>
        <dbReference type="ARBA" id="ARBA00022692"/>
    </source>
</evidence>
<dbReference type="Gene3D" id="3.10.20.310">
    <property type="entry name" value="membrane protein fhac"/>
    <property type="match status" value="1"/>
</dbReference>
<evidence type="ECO:0000256" key="2">
    <source>
        <dbReference type="ARBA" id="ARBA00022618"/>
    </source>
</evidence>
<keyword evidence="1" id="KW-1003">Cell membrane</keyword>
<proteinExistence type="predicted"/>
<evidence type="ECO:0000256" key="4">
    <source>
        <dbReference type="ARBA" id="ARBA00022989"/>
    </source>
</evidence>
<evidence type="ECO:0000256" key="7">
    <source>
        <dbReference type="SAM" id="Phobius"/>
    </source>
</evidence>
<dbReference type="PANTHER" id="PTHR37820:SF1">
    <property type="entry name" value="CELL DIVISION PROTEIN FTSQ"/>
    <property type="match status" value="1"/>
</dbReference>
<dbReference type="Proteomes" id="UP000008394">
    <property type="component" value="Chromosome"/>
</dbReference>
<protein>
    <recommendedName>
        <fullName evidence="12">Cell division protein FtsQ</fullName>
    </recommendedName>
</protein>
<dbReference type="InterPro" id="IPR005548">
    <property type="entry name" value="Cell_div_FtsQ/DivIB_C"/>
</dbReference>
<reference evidence="10 11" key="1">
    <citation type="journal article" date="2011" name="J. Bacteriol.">
        <title>Genome Sequence of the Probiotic Strain Bifidobacterium animalis subsp. lactis CNCM I-2494.</title>
        <authorList>
            <person name="Chervaux C."/>
            <person name="Grimaldi C."/>
            <person name="Bolotin A."/>
            <person name="Quinquis B."/>
            <person name="Legrain-Raspaud S."/>
            <person name="van Hylckama Vlieg J.E."/>
            <person name="Denariaz G."/>
            <person name="Smokvina T."/>
        </authorList>
    </citation>
    <scope>NUCLEOTIDE SEQUENCE [LARGE SCALE GENOMIC DNA]</scope>
    <source>
        <strain evidence="10 11">CNCM I-2494</strain>
    </source>
</reference>
<keyword evidence="3 7" id="KW-0812">Transmembrane</keyword>
<feature type="compositionally biased region" description="Basic residues" evidence="6">
    <location>
        <begin position="143"/>
        <end position="156"/>
    </location>
</feature>
<evidence type="ECO:0000259" key="9">
    <source>
        <dbReference type="Pfam" id="PF08478"/>
    </source>
</evidence>
<dbReference type="Pfam" id="PF08478">
    <property type="entry name" value="POTRA_1"/>
    <property type="match status" value="1"/>
</dbReference>
<feature type="transmembrane region" description="Helical" evidence="7">
    <location>
        <begin position="229"/>
        <end position="251"/>
    </location>
</feature>
<keyword evidence="2" id="KW-0132">Cell division</keyword>
<evidence type="ECO:0000256" key="1">
    <source>
        <dbReference type="ARBA" id="ARBA00022475"/>
    </source>
</evidence>
<dbReference type="InterPro" id="IPR013685">
    <property type="entry name" value="POTRA_FtsQ_type"/>
</dbReference>
<dbReference type="PANTHER" id="PTHR37820">
    <property type="entry name" value="CELL DIVISION PROTEIN DIVIB"/>
    <property type="match status" value="1"/>
</dbReference>
<dbReference type="Pfam" id="PF03799">
    <property type="entry name" value="FtsQ_DivIB_C"/>
    <property type="match status" value="1"/>
</dbReference>
<evidence type="ECO:0000256" key="6">
    <source>
        <dbReference type="SAM" id="MobiDB-lite"/>
    </source>
</evidence>
<accession>A0A806FIX1</accession>
<sequence length="460" mass="50360">MARRTVSSSGHSPDSQRQEPQWPRGRSVRSAGSGNRAVRSRRDMPESPTRDNTAAVRDDEQPPTQSQSFEEYPKAMRGRQARSGRSAKAARSVRAGKERRVRGGQSRTVEPRTATSGTHDAERQSASGESTQVSSGPNDSAKRPRYRFRKLVRKRRRESERTARTAQSSQSKAVSAPGSFVDARALESEDLVARTLDESAGTIGVATRPKVVDFKERQRERKTANLRVLAMRIGIGAVVFALVIALIWLLFFSPALRLRQDRITVMGANEWVNRTQILDIAKQQAGKSLLIVSDKSVEQQLDDIPGVSSSRATKKFPNGLEVEVTAQRPAAMLKVAGKDGLTAVDNQTRVLNSVTNQAVKGIPVIEVKNIDDALGQRSVRAAVTILDAMPESWRTRVTAVSANTQDSVTTTLDNGITIVWGDSAELKLKMAIVDKIMNDPNVIGDKKQINVSAPGRPIIK</sequence>
<dbReference type="EMBL" id="CP002915">
    <property type="protein sequence ID" value="AEK30663.1"/>
    <property type="molecule type" value="Genomic_DNA"/>
</dbReference>
<evidence type="ECO:0000259" key="8">
    <source>
        <dbReference type="Pfam" id="PF03799"/>
    </source>
</evidence>
<feature type="compositionally biased region" description="Basic and acidic residues" evidence="6">
    <location>
        <begin position="40"/>
        <end position="49"/>
    </location>
</feature>
<feature type="compositionally biased region" description="Polar residues" evidence="6">
    <location>
        <begin position="105"/>
        <end position="138"/>
    </location>
</feature>
<dbReference type="GO" id="GO:0051301">
    <property type="term" value="P:cell division"/>
    <property type="evidence" value="ECO:0007669"/>
    <property type="project" value="UniProtKB-KW"/>
</dbReference>
<feature type="domain" description="Cell division protein FtsQ/DivIB C-terminal" evidence="8">
    <location>
        <begin position="341"/>
        <end position="440"/>
    </location>
</feature>
<feature type="compositionally biased region" description="Polar residues" evidence="6">
    <location>
        <begin position="1"/>
        <end position="19"/>
    </location>
</feature>
<evidence type="ECO:0008006" key="12">
    <source>
        <dbReference type="Google" id="ProtNLM"/>
    </source>
</evidence>
<name>A0A806FIX1_BIFAN</name>
<keyword evidence="7" id="KW-0472">Membrane</keyword>
<feature type="domain" description="POTRA" evidence="9">
    <location>
        <begin position="260"/>
        <end position="325"/>
    </location>
</feature>
<keyword evidence="4 7" id="KW-1133">Transmembrane helix</keyword>
<dbReference type="AlphaFoldDB" id="A0A806FIX1"/>
<dbReference type="GO" id="GO:0005886">
    <property type="term" value="C:plasma membrane"/>
    <property type="evidence" value="ECO:0007669"/>
    <property type="project" value="TreeGrafter"/>
</dbReference>
<gene>
    <name evidence="10" type="ORF">BALAC2494_00046</name>
</gene>
<evidence type="ECO:0000313" key="11">
    <source>
        <dbReference type="Proteomes" id="UP000008394"/>
    </source>
</evidence>
<feature type="region of interest" description="Disordered" evidence="6">
    <location>
        <begin position="1"/>
        <end position="177"/>
    </location>
</feature>
<dbReference type="InterPro" id="IPR050487">
    <property type="entry name" value="FtsQ_DivIB"/>
</dbReference>
<organism evidence="10 11">
    <name type="scientific">Bifidobacterium animalis subsp. lactis CNCM I-2494</name>
    <dbReference type="NCBI Taxonomy" id="1042403"/>
    <lineage>
        <taxon>Bacteria</taxon>
        <taxon>Bacillati</taxon>
        <taxon>Actinomycetota</taxon>
        <taxon>Actinomycetes</taxon>
        <taxon>Bifidobacteriales</taxon>
        <taxon>Bifidobacteriaceae</taxon>
        <taxon>Bifidobacterium</taxon>
    </lineage>
</organism>
<evidence type="ECO:0000256" key="5">
    <source>
        <dbReference type="ARBA" id="ARBA00023306"/>
    </source>
</evidence>